<protein>
    <recommendedName>
        <fullName evidence="6">Hydrolase</fullName>
    </recommendedName>
</protein>
<accession>U2J7U3</accession>
<dbReference type="Pfam" id="PF14606">
    <property type="entry name" value="Lipase_GDSL_3"/>
    <property type="match status" value="1"/>
</dbReference>
<dbReference type="Proteomes" id="UP000016584">
    <property type="component" value="Unassembled WGS sequence"/>
</dbReference>
<dbReference type="Pfam" id="PF14607">
    <property type="entry name" value="GxDLY"/>
    <property type="match status" value="1"/>
</dbReference>
<evidence type="ECO:0008006" key="6">
    <source>
        <dbReference type="Google" id="ProtNLM"/>
    </source>
</evidence>
<evidence type="ECO:0000256" key="1">
    <source>
        <dbReference type="SAM" id="SignalP"/>
    </source>
</evidence>
<dbReference type="STRING" id="1346330.M472_08075"/>
<proteinExistence type="predicted"/>
<feature type="domain" description="SGNH hydrolase-type esterase N-terminal" evidence="3">
    <location>
        <begin position="30"/>
        <end position="164"/>
    </location>
</feature>
<feature type="chain" id="PRO_5004628329" description="Hydrolase" evidence="1">
    <location>
        <begin position="21"/>
        <end position="359"/>
    </location>
</feature>
<dbReference type="RefSeq" id="WP_021070216.1">
    <property type="nucleotide sequence ID" value="NZ_ATDL01000015.1"/>
</dbReference>
<dbReference type="PATRIC" id="fig|1346330.5.peg.2050"/>
<feature type="signal peptide" evidence="1">
    <location>
        <begin position="1"/>
        <end position="20"/>
    </location>
</feature>
<feature type="domain" description="SGNH hydrolase-type esterase" evidence="2">
    <location>
        <begin position="177"/>
        <end position="352"/>
    </location>
</feature>
<dbReference type="Gene3D" id="3.40.50.1110">
    <property type="entry name" value="SGNH hydrolase"/>
    <property type="match status" value="1"/>
</dbReference>
<dbReference type="Gene3D" id="2.60.120.260">
    <property type="entry name" value="Galactose-binding domain-like"/>
    <property type="match status" value="1"/>
</dbReference>
<evidence type="ECO:0000259" key="3">
    <source>
        <dbReference type="Pfam" id="PF14607"/>
    </source>
</evidence>
<dbReference type="OrthoDB" id="5624617at2"/>
<evidence type="ECO:0000259" key="2">
    <source>
        <dbReference type="Pfam" id="PF14606"/>
    </source>
</evidence>
<keyword evidence="5" id="KW-1185">Reference proteome</keyword>
<dbReference type="SUPFAM" id="SSF52266">
    <property type="entry name" value="SGNH hydrolase"/>
    <property type="match status" value="1"/>
</dbReference>
<dbReference type="InterPro" id="IPR036514">
    <property type="entry name" value="SGNH_hydro_sf"/>
</dbReference>
<dbReference type="AlphaFoldDB" id="U2J7U3"/>
<keyword evidence="1" id="KW-0732">Signal</keyword>
<name>U2J7U3_9SPHI</name>
<organism evidence="4 5">
    <name type="scientific">Sphingobacterium paucimobilis HER1398</name>
    <dbReference type="NCBI Taxonomy" id="1346330"/>
    <lineage>
        <taxon>Bacteria</taxon>
        <taxon>Pseudomonadati</taxon>
        <taxon>Bacteroidota</taxon>
        <taxon>Sphingobacteriia</taxon>
        <taxon>Sphingobacteriales</taxon>
        <taxon>Sphingobacteriaceae</taxon>
        <taxon>Sphingobacterium</taxon>
    </lineage>
</organism>
<dbReference type="InterPro" id="IPR013830">
    <property type="entry name" value="SGNH_hydro"/>
</dbReference>
<dbReference type="InterPro" id="IPR032740">
    <property type="entry name" value="GxDLY"/>
</dbReference>
<evidence type="ECO:0000313" key="5">
    <source>
        <dbReference type="Proteomes" id="UP000016584"/>
    </source>
</evidence>
<dbReference type="EMBL" id="ATDL01000015">
    <property type="protein sequence ID" value="ERJ58723.1"/>
    <property type="molecule type" value="Genomic_DNA"/>
</dbReference>
<comment type="caution">
    <text evidence="4">The sequence shown here is derived from an EMBL/GenBank/DDBJ whole genome shotgun (WGS) entry which is preliminary data.</text>
</comment>
<reference evidence="4 5" key="1">
    <citation type="journal article" date="2013" name="Genome Announc.">
        <title>The Draft Genome Sequence of Sphingomonas paucimobilis Strain HER1398 (Proteobacteria), Host to the Giant PAU Phage, Indicates That It Is a Member of the Genus Sphingobacterium (Bacteroidetes).</title>
        <authorList>
            <person name="White R.A.III."/>
            <person name="Suttle C.A."/>
        </authorList>
    </citation>
    <scope>NUCLEOTIDE SEQUENCE [LARGE SCALE GENOMIC DNA]</scope>
    <source>
        <strain evidence="4 5">HER1398</strain>
    </source>
</reference>
<gene>
    <name evidence="4" type="ORF">M472_08075</name>
</gene>
<dbReference type="eggNOG" id="COG2755">
    <property type="taxonomic scope" value="Bacteria"/>
</dbReference>
<evidence type="ECO:0000313" key="4">
    <source>
        <dbReference type="EMBL" id="ERJ58723.1"/>
    </source>
</evidence>
<sequence>MKTYSIVLLLCLLTPYLGNAQENFIFKKAYDLKVLGRVSEDTSHFQRIDSADLQNLPPAVQRYAKFSAGMNVVFKTDSKSIKIHWKLKKMNTLWNMPSVAVNGIDLYGWNGQEWQYISSGRPNSEDNQMIMVENLDGKMRNYRIFLPIYAEVKDLEIGVLEKTTLSPPDTALVPSSKIAIYGSSITQGIAASRPGMAYPSILSRRLDFDFINLGFSGSGKMELPIADLLAKIPAQLYILDCVPNTLPEQVKDRAYPLITRLRMLKPEIPIIMVESVKREISNWNSAMYTRVNGQNDEYRKTFDKLVAEGYQNIYYISTSELMGDDHEATVDGTHLTDLGFMRISKTIERYIKDSIAPLQ</sequence>
<dbReference type="GO" id="GO:0016788">
    <property type="term" value="F:hydrolase activity, acting on ester bonds"/>
    <property type="evidence" value="ECO:0007669"/>
    <property type="project" value="UniProtKB-ARBA"/>
</dbReference>